<dbReference type="GO" id="GO:0005886">
    <property type="term" value="C:plasma membrane"/>
    <property type="evidence" value="ECO:0007669"/>
    <property type="project" value="TreeGrafter"/>
</dbReference>
<dbReference type="InterPro" id="IPR027417">
    <property type="entry name" value="P-loop_NTPase"/>
</dbReference>
<proteinExistence type="predicted"/>
<protein>
    <submittedName>
        <fullName evidence="1">Uncharacterized protein</fullName>
    </submittedName>
</protein>
<dbReference type="Gene3D" id="3.40.50.300">
    <property type="entry name" value="P-loop containing nucleotide triphosphate hydrolases"/>
    <property type="match status" value="1"/>
</dbReference>
<gene>
    <name evidence="1" type="ORF">IEQ34_001907</name>
</gene>
<evidence type="ECO:0000313" key="1">
    <source>
        <dbReference type="EMBL" id="KAH0468675.1"/>
    </source>
</evidence>
<organism evidence="1 2">
    <name type="scientific">Dendrobium chrysotoxum</name>
    <name type="common">Orchid</name>
    <dbReference type="NCBI Taxonomy" id="161865"/>
    <lineage>
        <taxon>Eukaryota</taxon>
        <taxon>Viridiplantae</taxon>
        <taxon>Streptophyta</taxon>
        <taxon>Embryophyta</taxon>
        <taxon>Tracheophyta</taxon>
        <taxon>Spermatophyta</taxon>
        <taxon>Magnoliopsida</taxon>
        <taxon>Liliopsida</taxon>
        <taxon>Asparagales</taxon>
        <taxon>Orchidaceae</taxon>
        <taxon>Epidendroideae</taxon>
        <taxon>Malaxideae</taxon>
        <taxon>Dendrobiinae</taxon>
        <taxon>Dendrobium</taxon>
    </lineage>
</organism>
<evidence type="ECO:0000313" key="2">
    <source>
        <dbReference type="Proteomes" id="UP000775213"/>
    </source>
</evidence>
<dbReference type="EMBL" id="JAGFBR010000003">
    <property type="protein sequence ID" value="KAH0468675.1"/>
    <property type="molecule type" value="Genomic_DNA"/>
</dbReference>
<dbReference type="GO" id="GO:0042626">
    <property type="term" value="F:ATPase-coupled transmembrane transporter activity"/>
    <property type="evidence" value="ECO:0007669"/>
    <property type="project" value="TreeGrafter"/>
</dbReference>
<dbReference type="SUPFAM" id="SSF52540">
    <property type="entry name" value="P-loop containing nucleoside triphosphate hydrolases"/>
    <property type="match status" value="1"/>
</dbReference>
<sequence>MKQLLHWATNQSDFVQNALEKVKLDKATIVIAHRISTINNAHTIVVLNNGKVTESRTLSQAPAAAIVWGTATLKSLSCTIAASYLYRCDNILLNNIFSKG</sequence>
<accession>A0AAV7H3I3</accession>
<dbReference type="PANTHER" id="PTHR24222">
    <property type="entry name" value="ABC TRANSPORTER B FAMILY"/>
    <property type="match status" value="1"/>
</dbReference>
<dbReference type="InterPro" id="IPR039421">
    <property type="entry name" value="Type_1_exporter"/>
</dbReference>
<reference evidence="1 2" key="1">
    <citation type="journal article" date="2021" name="Hortic Res">
        <title>Chromosome-scale assembly of the Dendrobium chrysotoxum genome enhances the understanding of orchid evolution.</title>
        <authorList>
            <person name="Zhang Y."/>
            <person name="Zhang G.Q."/>
            <person name="Zhang D."/>
            <person name="Liu X.D."/>
            <person name="Xu X.Y."/>
            <person name="Sun W.H."/>
            <person name="Yu X."/>
            <person name="Zhu X."/>
            <person name="Wang Z.W."/>
            <person name="Zhao X."/>
            <person name="Zhong W.Y."/>
            <person name="Chen H."/>
            <person name="Yin W.L."/>
            <person name="Huang T."/>
            <person name="Niu S.C."/>
            <person name="Liu Z.J."/>
        </authorList>
    </citation>
    <scope>NUCLEOTIDE SEQUENCE [LARGE SCALE GENOMIC DNA]</scope>
    <source>
        <strain evidence="1">Lindl</strain>
    </source>
</reference>
<dbReference type="AlphaFoldDB" id="A0AAV7H3I3"/>
<comment type="caution">
    <text evidence="1">The sequence shown here is derived from an EMBL/GenBank/DDBJ whole genome shotgun (WGS) entry which is preliminary data.</text>
</comment>
<dbReference type="PANTHER" id="PTHR24222:SF76">
    <property type="entry name" value="MYCOBACTIN IMPORT ATP-BINDING_PERMEASE PROTEIN IRTB"/>
    <property type="match status" value="1"/>
</dbReference>
<keyword evidence="2" id="KW-1185">Reference proteome</keyword>
<name>A0AAV7H3I3_DENCH</name>
<dbReference type="Proteomes" id="UP000775213">
    <property type="component" value="Unassembled WGS sequence"/>
</dbReference>